<dbReference type="GO" id="GO:0003677">
    <property type="term" value="F:DNA binding"/>
    <property type="evidence" value="ECO:0007669"/>
    <property type="project" value="InterPro"/>
</dbReference>
<sequence>MEFRELSDDQWKFMKPHLPPQPITGRKRADDRKVINGILFVLITGCRWGDMPAIYGSQATAWRRLKRWSEEGIWNEIMESLRDSAYQKGKFSLDTVCIDSSFIEAKKRGEDSSYNGHKKRKGIKIHACVSCEGFPLTIQISSGKEHDRQYFIEVMENIKVNTHGRPRTRPLEVLADAAYDDAEIRQYLRSRAIKSNIPINTRNSKRKKKGRPTRFDEETYHYRGTIERFFAWLKMGFRKLASRYERLNVVFKGLLDIACFMLCWKKV</sequence>
<evidence type="ECO:0000313" key="4">
    <source>
        <dbReference type="Proteomes" id="UP000010866"/>
    </source>
</evidence>
<dbReference type="GO" id="GO:0006313">
    <property type="term" value="P:DNA transposition"/>
    <property type="evidence" value="ECO:0007669"/>
    <property type="project" value="InterPro"/>
</dbReference>
<dbReference type="HOGENOM" id="CLU_055261_2_2_2"/>
<feature type="domain" description="Insertion element IS402-like" evidence="2">
    <location>
        <begin position="6"/>
        <end position="78"/>
    </location>
</feature>
<dbReference type="Proteomes" id="UP000010866">
    <property type="component" value="Chromosome"/>
</dbReference>
<proteinExistence type="predicted"/>
<dbReference type="PANTHER" id="PTHR30007:SF1">
    <property type="entry name" value="BLR1914 PROTEIN"/>
    <property type="match status" value="1"/>
</dbReference>
<protein>
    <submittedName>
        <fullName evidence="3">Transposase</fullName>
    </submittedName>
</protein>
<dbReference type="AlphaFoldDB" id="L0KW15"/>
<organism evidence="3 4">
    <name type="scientific">Methanomethylovorans hollandica (strain DSM 15978 / NBRC 107637 / DMS1)</name>
    <dbReference type="NCBI Taxonomy" id="867904"/>
    <lineage>
        <taxon>Archaea</taxon>
        <taxon>Methanobacteriati</taxon>
        <taxon>Methanobacteriota</taxon>
        <taxon>Stenosarchaea group</taxon>
        <taxon>Methanomicrobia</taxon>
        <taxon>Methanosarcinales</taxon>
        <taxon>Methanosarcinaceae</taxon>
        <taxon>Methanomethylovorans</taxon>
    </lineage>
</organism>
<dbReference type="KEGG" id="mhz:Metho_0611"/>
<evidence type="ECO:0000259" key="2">
    <source>
        <dbReference type="Pfam" id="PF13340"/>
    </source>
</evidence>
<evidence type="ECO:0000259" key="1">
    <source>
        <dbReference type="Pfam" id="PF01609"/>
    </source>
</evidence>
<dbReference type="GO" id="GO:0004803">
    <property type="term" value="F:transposase activity"/>
    <property type="evidence" value="ECO:0007669"/>
    <property type="project" value="InterPro"/>
</dbReference>
<dbReference type="InterPro" id="IPR002559">
    <property type="entry name" value="Transposase_11"/>
</dbReference>
<dbReference type="Pfam" id="PF13340">
    <property type="entry name" value="DUF4096"/>
    <property type="match status" value="1"/>
</dbReference>
<name>L0KW15_METHD</name>
<dbReference type="PANTHER" id="PTHR30007">
    <property type="entry name" value="PHP DOMAIN PROTEIN"/>
    <property type="match status" value="1"/>
</dbReference>
<keyword evidence="4" id="KW-1185">Reference proteome</keyword>
<evidence type="ECO:0000313" key="3">
    <source>
        <dbReference type="EMBL" id="AGB48870.1"/>
    </source>
</evidence>
<feature type="domain" description="Transposase IS4-like" evidence="1">
    <location>
        <begin position="94"/>
        <end position="255"/>
    </location>
</feature>
<dbReference type="EMBL" id="CP003362">
    <property type="protein sequence ID" value="AGB48870.1"/>
    <property type="molecule type" value="Genomic_DNA"/>
</dbReference>
<accession>L0KW15</accession>
<reference evidence="4" key="1">
    <citation type="submission" date="2012-02" db="EMBL/GenBank/DDBJ databases">
        <title>Complete sequence of chromosome of Methanomethylovorans hollandica DSM 15978.</title>
        <authorList>
            <person name="Lucas S."/>
            <person name="Copeland A."/>
            <person name="Lapidus A."/>
            <person name="Glavina del Rio T."/>
            <person name="Dalin E."/>
            <person name="Tice H."/>
            <person name="Bruce D."/>
            <person name="Goodwin L."/>
            <person name="Pitluck S."/>
            <person name="Peters L."/>
            <person name="Mikhailova N."/>
            <person name="Held B."/>
            <person name="Kyrpides N."/>
            <person name="Mavromatis K."/>
            <person name="Ivanova N."/>
            <person name="Brettin T."/>
            <person name="Detter J.C."/>
            <person name="Han C."/>
            <person name="Larimer F."/>
            <person name="Land M."/>
            <person name="Hauser L."/>
            <person name="Markowitz V."/>
            <person name="Cheng J.-F."/>
            <person name="Hugenholtz P."/>
            <person name="Woyke T."/>
            <person name="Wu D."/>
            <person name="Spring S."/>
            <person name="Schroeder M."/>
            <person name="Brambilla E."/>
            <person name="Klenk H.-P."/>
            <person name="Eisen J.A."/>
        </authorList>
    </citation>
    <scope>NUCLEOTIDE SEQUENCE [LARGE SCALE GENOMIC DNA]</scope>
    <source>
        <strain evidence="4">DSM 15978 / NBRC 107637 / DMS1</strain>
    </source>
</reference>
<dbReference type="NCBIfam" id="NF033580">
    <property type="entry name" value="transpos_IS5_3"/>
    <property type="match status" value="1"/>
</dbReference>
<dbReference type="InterPro" id="IPR025161">
    <property type="entry name" value="IS402-like_dom"/>
</dbReference>
<dbReference type="Pfam" id="PF01609">
    <property type="entry name" value="DDE_Tnp_1"/>
    <property type="match status" value="1"/>
</dbReference>
<gene>
    <name evidence="3" type="ordered locus">Metho_0611</name>
</gene>